<comment type="catalytic activity">
    <reaction evidence="1">
        <text>S-ubiquitinyl-[E2 ubiquitin-conjugating enzyme]-L-cysteine + [acceptor protein]-L-lysine = [E2 ubiquitin-conjugating enzyme]-L-cysteine + N(6)-ubiquitinyl-[acceptor protein]-L-lysine.</text>
        <dbReference type="EC" id="2.3.2.27"/>
    </reaction>
</comment>
<protein>
    <recommendedName>
        <fullName evidence="3">RING-type E3 ubiquitin transferase</fullName>
        <ecNumber evidence="3">2.3.2.27</ecNumber>
    </recommendedName>
</protein>
<dbReference type="InterPro" id="IPR013083">
    <property type="entry name" value="Znf_RING/FYVE/PHD"/>
</dbReference>
<evidence type="ECO:0000256" key="4">
    <source>
        <dbReference type="ARBA" id="ARBA00022723"/>
    </source>
</evidence>
<keyword evidence="4" id="KW-0479">Metal-binding</keyword>
<comment type="similarity">
    <text evidence="8">Belongs to the RING-type zinc finger family. ATL subfamily.</text>
</comment>
<evidence type="ECO:0000256" key="6">
    <source>
        <dbReference type="ARBA" id="ARBA00022786"/>
    </source>
</evidence>
<dbReference type="InterPro" id="IPR001841">
    <property type="entry name" value="Znf_RING"/>
</dbReference>
<comment type="pathway">
    <text evidence="2">Protein modification; protein ubiquitination.</text>
</comment>
<keyword evidence="10" id="KW-0472">Membrane</keyword>
<dbReference type="GO" id="GO:0061630">
    <property type="term" value="F:ubiquitin protein ligase activity"/>
    <property type="evidence" value="ECO:0007669"/>
    <property type="project" value="UniProtKB-EC"/>
</dbReference>
<evidence type="ECO:0000256" key="9">
    <source>
        <dbReference type="SAM" id="MobiDB-lite"/>
    </source>
</evidence>
<evidence type="ECO:0000256" key="5">
    <source>
        <dbReference type="ARBA" id="ARBA00022771"/>
    </source>
</evidence>
<dbReference type="Pfam" id="PF13639">
    <property type="entry name" value="zf-RING_2"/>
    <property type="match status" value="1"/>
</dbReference>
<evidence type="ECO:0000256" key="7">
    <source>
        <dbReference type="ARBA" id="ARBA00022833"/>
    </source>
</evidence>
<evidence type="ECO:0000313" key="12">
    <source>
        <dbReference type="EMBL" id="CAH2080185.1"/>
    </source>
</evidence>
<evidence type="ECO:0000256" key="3">
    <source>
        <dbReference type="ARBA" id="ARBA00012483"/>
    </source>
</evidence>
<evidence type="ECO:0000256" key="8">
    <source>
        <dbReference type="ARBA" id="ARBA00024209"/>
    </source>
</evidence>
<evidence type="ECO:0000256" key="10">
    <source>
        <dbReference type="SAM" id="Phobius"/>
    </source>
</evidence>
<feature type="domain" description="RING-type" evidence="11">
    <location>
        <begin position="118"/>
        <end position="159"/>
    </location>
</feature>
<dbReference type="GO" id="GO:0008270">
    <property type="term" value="F:zinc ion binding"/>
    <property type="evidence" value="ECO:0007669"/>
    <property type="project" value="UniProtKB-KW"/>
</dbReference>
<dbReference type="SMART" id="SM00184">
    <property type="entry name" value="RING"/>
    <property type="match status" value="1"/>
</dbReference>
<organism evidence="12 13">
    <name type="scientific">Thlaspi arvense</name>
    <name type="common">Field penny-cress</name>
    <dbReference type="NCBI Taxonomy" id="13288"/>
    <lineage>
        <taxon>Eukaryota</taxon>
        <taxon>Viridiplantae</taxon>
        <taxon>Streptophyta</taxon>
        <taxon>Embryophyta</taxon>
        <taxon>Tracheophyta</taxon>
        <taxon>Spermatophyta</taxon>
        <taxon>Magnoliopsida</taxon>
        <taxon>eudicotyledons</taxon>
        <taxon>Gunneridae</taxon>
        <taxon>Pentapetalae</taxon>
        <taxon>rosids</taxon>
        <taxon>malvids</taxon>
        <taxon>Brassicales</taxon>
        <taxon>Brassicaceae</taxon>
        <taxon>Thlaspideae</taxon>
        <taxon>Thlaspi</taxon>
    </lineage>
</organism>
<keyword evidence="13" id="KW-1185">Reference proteome</keyword>
<gene>
    <name evidence="12" type="ORF">TAV2_LOCUS23822</name>
</gene>
<name>A0AAU9TC56_THLAR</name>
<keyword evidence="6" id="KW-0833">Ubl conjugation pathway</keyword>
<evidence type="ECO:0000259" key="11">
    <source>
        <dbReference type="SMART" id="SM00184"/>
    </source>
</evidence>
<reference evidence="12 13" key="1">
    <citation type="submission" date="2022-03" db="EMBL/GenBank/DDBJ databases">
        <authorList>
            <person name="Nunn A."/>
            <person name="Chopra R."/>
            <person name="Nunn A."/>
            <person name="Contreras Garrido A."/>
        </authorList>
    </citation>
    <scope>NUCLEOTIDE SEQUENCE [LARGE SCALE GENOMIC DNA]</scope>
</reference>
<dbReference type="Proteomes" id="UP000836841">
    <property type="component" value="Chromosome 7"/>
</dbReference>
<dbReference type="PANTHER" id="PTHR14155">
    <property type="entry name" value="RING FINGER DOMAIN-CONTAINING"/>
    <property type="match status" value="1"/>
</dbReference>
<dbReference type="EC" id="2.3.2.27" evidence="3"/>
<keyword evidence="10" id="KW-1133">Transmembrane helix</keyword>
<feature type="compositionally biased region" description="Basic and acidic residues" evidence="9">
    <location>
        <begin position="52"/>
        <end position="61"/>
    </location>
</feature>
<evidence type="ECO:0000256" key="2">
    <source>
        <dbReference type="ARBA" id="ARBA00004906"/>
    </source>
</evidence>
<feature type="region of interest" description="Disordered" evidence="9">
    <location>
        <begin position="52"/>
        <end position="82"/>
    </location>
</feature>
<feature type="transmembrane region" description="Helical" evidence="10">
    <location>
        <begin position="23"/>
        <end position="43"/>
    </location>
</feature>
<dbReference type="PANTHER" id="PTHR14155:SF622">
    <property type="entry name" value="RING_U-BOX SUPERFAMILY PROTEIN"/>
    <property type="match status" value="1"/>
</dbReference>
<proteinExistence type="inferred from homology"/>
<keyword evidence="7" id="KW-0862">Zinc</keyword>
<sequence>MESPPWHNMFSSFSRSIEKDRSWLPLLVWIVGLLIAFIIILICQKREQTPTESALETRENSRQPQDIETGHLTPPQLRSLPQQDTETGYMTWINQLSIETTILEFKDIKEEGFDEICCSICLEEFEDGHEIICIKKCRHVFHPLCIDSWLKQNRSCPNCRCSLNARKRKEIR</sequence>
<dbReference type="AlphaFoldDB" id="A0AAU9TC56"/>
<evidence type="ECO:0000256" key="1">
    <source>
        <dbReference type="ARBA" id="ARBA00000900"/>
    </source>
</evidence>
<evidence type="ECO:0000313" key="13">
    <source>
        <dbReference type="Proteomes" id="UP000836841"/>
    </source>
</evidence>
<keyword evidence="5" id="KW-0863">Zinc-finger</keyword>
<dbReference type="Gene3D" id="3.30.40.10">
    <property type="entry name" value="Zinc/RING finger domain, C3HC4 (zinc finger)"/>
    <property type="match status" value="1"/>
</dbReference>
<dbReference type="SUPFAM" id="SSF57850">
    <property type="entry name" value="RING/U-box"/>
    <property type="match status" value="1"/>
</dbReference>
<dbReference type="InterPro" id="IPR053238">
    <property type="entry name" value="RING-H2_zinc_finger"/>
</dbReference>
<keyword evidence="10" id="KW-0812">Transmembrane</keyword>
<dbReference type="EMBL" id="OU466863">
    <property type="protein sequence ID" value="CAH2080185.1"/>
    <property type="molecule type" value="Genomic_DNA"/>
</dbReference>
<accession>A0AAU9TC56</accession>